<organism evidence="2 3">
    <name type="scientific">Rhizoctonia solani</name>
    <dbReference type="NCBI Taxonomy" id="456999"/>
    <lineage>
        <taxon>Eukaryota</taxon>
        <taxon>Fungi</taxon>
        <taxon>Dikarya</taxon>
        <taxon>Basidiomycota</taxon>
        <taxon>Agaricomycotina</taxon>
        <taxon>Agaricomycetes</taxon>
        <taxon>Cantharellales</taxon>
        <taxon>Ceratobasidiaceae</taxon>
        <taxon>Rhizoctonia</taxon>
    </lineage>
</organism>
<dbReference type="RefSeq" id="XP_043182146.1">
    <property type="nucleotide sequence ID" value="XM_043329312.1"/>
</dbReference>
<dbReference type="GeneID" id="67031775"/>
<dbReference type="EMBL" id="CP059665">
    <property type="protein sequence ID" value="QRW21909.1"/>
    <property type="molecule type" value="Genomic_DNA"/>
</dbReference>
<evidence type="ECO:0000313" key="3">
    <source>
        <dbReference type="Proteomes" id="UP000650533"/>
    </source>
</evidence>
<feature type="region of interest" description="Disordered" evidence="1">
    <location>
        <begin position="1"/>
        <end position="31"/>
    </location>
</feature>
<gene>
    <name evidence="2" type="ORF">RhiXN_09496</name>
</gene>
<sequence length="222" mass="24834">MPKHLHYTAKSKAKPMQSPPEHVSPTNSAPIGHCLVTPATRSLSNSSFLPMELEEELVTGEGLDEDHDSWHGSMNDTPTKDIHLAQLKVLLKHTPLLPFQGDNILEELITTGGYPLFQQEQTKSLLQQVLDQDLCADNVIEGARPVPECILLHGDFHEVQDLAPSKVDEILGGLEEEIEEAPHNPQDIRRVHASIGDWDERTCYLQAIDRMQVHPLLCGDFY</sequence>
<feature type="compositionally biased region" description="Basic residues" evidence="1">
    <location>
        <begin position="1"/>
        <end position="13"/>
    </location>
</feature>
<dbReference type="Proteomes" id="UP000650533">
    <property type="component" value="Chromosome 8"/>
</dbReference>
<dbReference type="AlphaFoldDB" id="A0A8H8SXV6"/>
<evidence type="ECO:0000256" key="1">
    <source>
        <dbReference type="SAM" id="MobiDB-lite"/>
    </source>
</evidence>
<proteinExistence type="predicted"/>
<protein>
    <submittedName>
        <fullName evidence="2">Uncharacterized protein</fullName>
    </submittedName>
</protein>
<evidence type="ECO:0000313" key="2">
    <source>
        <dbReference type="EMBL" id="QRW21909.1"/>
    </source>
</evidence>
<dbReference type="KEGG" id="rsx:RhiXN_09496"/>
<accession>A0A8H8SXV6</accession>
<name>A0A8H8SXV6_9AGAM</name>
<reference evidence="2" key="1">
    <citation type="submission" date="2020-05" db="EMBL/GenBank/DDBJ databases">
        <title>Evolutionary and genomic comparisons of hybrid uninucleate and nonhybrid Rhizoctonia fungi.</title>
        <authorList>
            <person name="Li C."/>
            <person name="Chen X."/>
        </authorList>
    </citation>
    <scope>NUCLEOTIDE SEQUENCE</scope>
    <source>
        <strain evidence="2">AG-1 IA</strain>
    </source>
</reference>